<feature type="transmembrane region" description="Helical" evidence="2">
    <location>
        <begin position="6"/>
        <end position="23"/>
    </location>
</feature>
<feature type="compositionally biased region" description="Low complexity" evidence="1">
    <location>
        <begin position="120"/>
        <end position="193"/>
    </location>
</feature>
<organism evidence="3 4">
    <name type="scientific">Cystoisospora suis</name>
    <dbReference type="NCBI Taxonomy" id="483139"/>
    <lineage>
        <taxon>Eukaryota</taxon>
        <taxon>Sar</taxon>
        <taxon>Alveolata</taxon>
        <taxon>Apicomplexa</taxon>
        <taxon>Conoidasida</taxon>
        <taxon>Coccidia</taxon>
        <taxon>Eucoccidiorida</taxon>
        <taxon>Eimeriorina</taxon>
        <taxon>Sarcocystidae</taxon>
        <taxon>Cystoisospora</taxon>
    </lineage>
</organism>
<gene>
    <name evidence="3" type="ORF">CSUI_010022</name>
</gene>
<dbReference type="AlphaFoldDB" id="A0A2C6KI38"/>
<evidence type="ECO:0000256" key="2">
    <source>
        <dbReference type="SAM" id="Phobius"/>
    </source>
</evidence>
<keyword evidence="2" id="KW-0812">Transmembrane</keyword>
<keyword evidence="4" id="KW-1185">Reference proteome</keyword>
<protein>
    <recommendedName>
        <fullName evidence="5">Transmembrane protein</fullName>
    </recommendedName>
</protein>
<accession>A0A2C6KI38</accession>
<feature type="compositionally biased region" description="Polar residues" evidence="1">
    <location>
        <begin position="212"/>
        <end position="243"/>
    </location>
</feature>
<dbReference type="EMBL" id="MIGC01006550">
    <property type="protein sequence ID" value="PHJ16165.1"/>
    <property type="molecule type" value="Genomic_DNA"/>
</dbReference>
<evidence type="ECO:0000313" key="3">
    <source>
        <dbReference type="EMBL" id="PHJ16165.1"/>
    </source>
</evidence>
<evidence type="ECO:0000256" key="1">
    <source>
        <dbReference type="SAM" id="MobiDB-lite"/>
    </source>
</evidence>
<dbReference type="GeneID" id="94433340"/>
<evidence type="ECO:0000313" key="4">
    <source>
        <dbReference type="Proteomes" id="UP000221165"/>
    </source>
</evidence>
<dbReference type="Proteomes" id="UP000221165">
    <property type="component" value="Unassembled WGS sequence"/>
</dbReference>
<sequence length="353" mass="37241">MILIVWIPLITVVFGVLVWLLVYHSRSQVKSTTTAPSGYNHLTTSALHGQSASVLYQLNAPVPPENATLSSQTGTPGPVPSSVPPTTSSSSSHISTARPSTESPLKSSSEGKPSTSTAGSTRTSPTPSEPSSPSLGRLSAPTLAASSPASSPPTTSTSLPSAASSSAAVGPSSARESGLSTPPSSDTSPSTSPGENSSPVPETSFPAPAGTASPSSDAASDVLSPTSLSTGASATAVHTTISTPAPRPKWQRNRVWVDCTVKKLHNKDTCYAKIYYFPWRAVYPHIIYGNTVYVFDLKRGQVAKLKEKNLYVPVLEELAKQIKHRRQELLHEGQSADRFRINLRSYLADLEHL</sequence>
<feature type="compositionally biased region" description="Polar residues" evidence="1">
    <location>
        <begin position="102"/>
        <end position="119"/>
    </location>
</feature>
<feature type="region of interest" description="Disordered" evidence="1">
    <location>
        <begin position="63"/>
        <end position="247"/>
    </location>
</feature>
<feature type="compositionally biased region" description="Low complexity" evidence="1">
    <location>
        <begin position="84"/>
        <end position="101"/>
    </location>
</feature>
<keyword evidence="2" id="KW-0472">Membrane</keyword>
<comment type="caution">
    <text evidence="3">The sequence shown here is derived from an EMBL/GenBank/DDBJ whole genome shotgun (WGS) entry which is preliminary data.</text>
</comment>
<keyword evidence="2" id="KW-1133">Transmembrane helix</keyword>
<evidence type="ECO:0008006" key="5">
    <source>
        <dbReference type="Google" id="ProtNLM"/>
    </source>
</evidence>
<dbReference type="RefSeq" id="XP_067917895.1">
    <property type="nucleotide sequence ID" value="XM_068070129.1"/>
</dbReference>
<name>A0A2C6KI38_9APIC</name>
<reference evidence="3 4" key="1">
    <citation type="journal article" date="2017" name="Int. J. Parasitol.">
        <title>The genome of the protozoan parasite Cystoisospora suis and a reverse vaccinology approach to identify vaccine candidates.</title>
        <authorList>
            <person name="Palmieri N."/>
            <person name="Shrestha A."/>
            <person name="Ruttkowski B."/>
            <person name="Beck T."/>
            <person name="Vogl C."/>
            <person name="Tomley F."/>
            <person name="Blake D.P."/>
            <person name="Joachim A."/>
        </authorList>
    </citation>
    <scope>NUCLEOTIDE SEQUENCE [LARGE SCALE GENOMIC DNA]</scope>
    <source>
        <strain evidence="3 4">Wien I</strain>
    </source>
</reference>
<proteinExistence type="predicted"/>
<dbReference type="VEuPathDB" id="ToxoDB:CSUI_010022"/>